<gene>
    <name evidence="2" type="ORF">GCM10009554_74610</name>
</gene>
<dbReference type="PROSITE" id="PS51318">
    <property type="entry name" value="TAT"/>
    <property type="match status" value="1"/>
</dbReference>
<dbReference type="InterPro" id="IPR029058">
    <property type="entry name" value="AB_hydrolase_fold"/>
</dbReference>
<evidence type="ECO:0000313" key="3">
    <source>
        <dbReference type="Proteomes" id="UP001500542"/>
    </source>
</evidence>
<evidence type="ECO:0000313" key="2">
    <source>
        <dbReference type="EMBL" id="GAA0960068.1"/>
    </source>
</evidence>
<dbReference type="InterPro" id="IPR006311">
    <property type="entry name" value="TAT_signal"/>
</dbReference>
<keyword evidence="3" id="KW-1185">Reference proteome</keyword>
<name>A0ABN1RMM2_9ACTN</name>
<proteinExistence type="predicted"/>
<evidence type="ECO:0000256" key="1">
    <source>
        <dbReference type="SAM" id="SignalP"/>
    </source>
</evidence>
<feature type="signal peptide" evidence="1">
    <location>
        <begin position="1"/>
        <end position="21"/>
    </location>
</feature>
<dbReference type="Pfam" id="PF03583">
    <property type="entry name" value="LIP"/>
    <property type="match status" value="1"/>
</dbReference>
<dbReference type="SUPFAM" id="SSF53474">
    <property type="entry name" value="alpha/beta-Hydrolases"/>
    <property type="match status" value="1"/>
</dbReference>
<dbReference type="InterPro" id="IPR005152">
    <property type="entry name" value="Lipase_secreted"/>
</dbReference>
<dbReference type="PANTHER" id="PTHR34853">
    <property type="match status" value="1"/>
</dbReference>
<keyword evidence="1" id="KW-0732">Signal</keyword>
<sequence length="392" mass="40930">MNGHRRTLVALAVALGLLATAAPSASASAIAEPDQDAFYQPAPGYESKAPGTVLKKRSVTVTGLGIPLPVKAFQLQSRSTDAKDRPVTVISTVIVPLTPYLGQRPLLSYQPATDSLGDQCNPSYTLRTGLEKELPLLALGVAKGWAVVVTDYQGPRDAYGAGRMEGHAVLDGIRATLASPEAGLTPTTKVGIWGYSGGGLATGWAAELQPAYAPELNLVGVASGGTPADLAAAGRQMDGGPFAGLFLAAAIGVSREYPELLTIFNAKGKQLIAAMDDLCVTEEALYAFQSVKQYSDSPDPLAEPVAQQVLTTNKMGANAPKAPVYLYHSKFDELIPWAVGKSLNDAWCAKGTKVTMYTDYASEHNVLAVTGGPAAVAYLSARFAGFKAPTTC</sequence>
<dbReference type="Proteomes" id="UP001500542">
    <property type="component" value="Unassembled WGS sequence"/>
</dbReference>
<dbReference type="Gene3D" id="3.40.50.1820">
    <property type="entry name" value="alpha/beta hydrolase"/>
    <property type="match status" value="1"/>
</dbReference>
<accession>A0ABN1RMM2</accession>
<protein>
    <submittedName>
        <fullName evidence="2">Lipase family protein</fullName>
    </submittedName>
</protein>
<organism evidence="2 3">
    <name type="scientific">Kribbella koreensis</name>
    <dbReference type="NCBI Taxonomy" id="57909"/>
    <lineage>
        <taxon>Bacteria</taxon>
        <taxon>Bacillati</taxon>
        <taxon>Actinomycetota</taxon>
        <taxon>Actinomycetes</taxon>
        <taxon>Propionibacteriales</taxon>
        <taxon>Kribbellaceae</taxon>
        <taxon>Kribbella</taxon>
    </lineage>
</organism>
<dbReference type="Gene3D" id="1.10.260.130">
    <property type="match status" value="1"/>
</dbReference>
<dbReference type="RefSeq" id="WP_343981831.1">
    <property type="nucleotide sequence ID" value="NZ_BAAAHK010000021.1"/>
</dbReference>
<dbReference type="PANTHER" id="PTHR34853:SF1">
    <property type="entry name" value="LIPASE 5"/>
    <property type="match status" value="1"/>
</dbReference>
<dbReference type="PIRSF" id="PIRSF029171">
    <property type="entry name" value="Esterase_LipA"/>
    <property type="match status" value="1"/>
</dbReference>
<feature type="chain" id="PRO_5047355302" evidence="1">
    <location>
        <begin position="22"/>
        <end position="392"/>
    </location>
</feature>
<dbReference type="EMBL" id="BAAAHK010000021">
    <property type="protein sequence ID" value="GAA0960068.1"/>
    <property type="molecule type" value="Genomic_DNA"/>
</dbReference>
<reference evidence="2 3" key="1">
    <citation type="journal article" date="2019" name="Int. J. Syst. Evol. Microbiol.">
        <title>The Global Catalogue of Microorganisms (GCM) 10K type strain sequencing project: providing services to taxonomists for standard genome sequencing and annotation.</title>
        <authorList>
            <consortium name="The Broad Institute Genomics Platform"/>
            <consortium name="The Broad Institute Genome Sequencing Center for Infectious Disease"/>
            <person name="Wu L."/>
            <person name="Ma J."/>
        </authorList>
    </citation>
    <scope>NUCLEOTIDE SEQUENCE [LARGE SCALE GENOMIC DNA]</scope>
    <source>
        <strain evidence="2 3">JCM 10977</strain>
    </source>
</reference>
<comment type="caution">
    <text evidence="2">The sequence shown here is derived from an EMBL/GenBank/DDBJ whole genome shotgun (WGS) entry which is preliminary data.</text>
</comment>